<dbReference type="HOGENOM" id="CLU_1277149_0_0_12"/>
<dbReference type="EMBL" id="ATFF01000006">
    <property type="protein sequence ID" value="EPF31370.1"/>
    <property type="molecule type" value="Genomic_DNA"/>
</dbReference>
<proteinExistence type="predicted"/>
<name>S3K1I3_TREMA</name>
<sequence length="216" mass="23840">MKKLCTALAIFFFALPFCFAQNFLPRGTYRSPFENGMNGITAEKKSGGIKGRRFLTPTIGYANHLTLGSSNSANTLLLGADFMYRRNSGFTLWFNNALVAGPIDYTERDYYGFNMYKRTGFIAGWMGELLLGYSTILQNHQFEFGAGLQTAYAFGSAMLAELGALAFRFNYTYFLNEKTGIAACITDGIGLGMIGRSGGYDYINAFSIKVGPVFKL</sequence>
<dbReference type="InterPro" id="IPR024471">
    <property type="entry name" value="DUF2715"/>
</dbReference>
<dbReference type="eggNOG" id="ENOG5031D2T">
    <property type="taxonomic scope" value="Bacteria"/>
</dbReference>
<protein>
    <recommendedName>
        <fullName evidence="4">Outer membrane protein beta-barrel domain-containing protein</fullName>
    </recommendedName>
</protein>
<evidence type="ECO:0000313" key="3">
    <source>
        <dbReference type="Proteomes" id="UP000014541"/>
    </source>
</evidence>
<dbReference type="PATRIC" id="fig|1125699.3.peg.1732"/>
<dbReference type="AlphaFoldDB" id="S3K1I3"/>
<evidence type="ECO:0000256" key="1">
    <source>
        <dbReference type="SAM" id="SignalP"/>
    </source>
</evidence>
<dbReference type="STRING" id="1125699.HMPREF9194_01716"/>
<accession>S3K1I3</accession>
<feature type="chain" id="PRO_5004510946" description="Outer membrane protein beta-barrel domain-containing protein" evidence="1">
    <location>
        <begin position="21"/>
        <end position="216"/>
    </location>
</feature>
<evidence type="ECO:0008006" key="4">
    <source>
        <dbReference type="Google" id="ProtNLM"/>
    </source>
</evidence>
<keyword evidence="3" id="KW-1185">Reference proteome</keyword>
<organism evidence="2 3">
    <name type="scientific">Treponema maltophilum ATCC 51939</name>
    <dbReference type="NCBI Taxonomy" id="1125699"/>
    <lineage>
        <taxon>Bacteria</taxon>
        <taxon>Pseudomonadati</taxon>
        <taxon>Spirochaetota</taxon>
        <taxon>Spirochaetia</taxon>
        <taxon>Spirochaetales</taxon>
        <taxon>Treponemataceae</taxon>
        <taxon>Treponema</taxon>
    </lineage>
</organism>
<gene>
    <name evidence="2" type="ORF">HMPREF9194_01716</name>
</gene>
<feature type="signal peptide" evidence="1">
    <location>
        <begin position="1"/>
        <end position="20"/>
    </location>
</feature>
<comment type="caution">
    <text evidence="2">The sequence shown here is derived from an EMBL/GenBank/DDBJ whole genome shotgun (WGS) entry which is preliminary data.</text>
</comment>
<dbReference type="RefSeq" id="WP_016525981.1">
    <property type="nucleotide sequence ID" value="NZ_KE332518.1"/>
</dbReference>
<keyword evidence="1" id="KW-0732">Signal</keyword>
<dbReference type="Proteomes" id="UP000014541">
    <property type="component" value="Unassembled WGS sequence"/>
</dbReference>
<evidence type="ECO:0000313" key="2">
    <source>
        <dbReference type="EMBL" id="EPF31370.1"/>
    </source>
</evidence>
<dbReference type="Pfam" id="PF10895">
    <property type="entry name" value="DUF2715"/>
    <property type="match status" value="1"/>
</dbReference>
<reference evidence="2 3" key="1">
    <citation type="submission" date="2013-04" db="EMBL/GenBank/DDBJ databases">
        <title>The Genome Sequence of Treponema maltophilum ATCC 51939.</title>
        <authorList>
            <consortium name="The Broad Institute Genomics Platform"/>
            <person name="Earl A."/>
            <person name="Ward D."/>
            <person name="Feldgarden M."/>
            <person name="Gevers D."/>
            <person name="Leonetti C."/>
            <person name="Blanton J.M."/>
            <person name="Dewhirst F.E."/>
            <person name="Izard J."/>
            <person name="Walker B."/>
            <person name="Young S."/>
            <person name="Zeng Q."/>
            <person name="Gargeya S."/>
            <person name="Fitzgerald M."/>
            <person name="Haas B."/>
            <person name="Abouelleil A."/>
            <person name="Allen A.W."/>
            <person name="Alvarado L."/>
            <person name="Arachchi H.M."/>
            <person name="Berlin A.M."/>
            <person name="Chapman S.B."/>
            <person name="Gainer-Dewar J."/>
            <person name="Goldberg J."/>
            <person name="Griggs A."/>
            <person name="Gujja S."/>
            <person name="Hansen M."/>
            <person name="Howarth C."/>
            <person name="Imamovic A."/>
            <person name="Ireland A."/>
            <person name="Larimer J."/>
            <person name="McCowan C."/>
            <person name="Murphy C."/>
            <person name="Pearson M."/>
            <person name="Poon T.W."/>
            <person name="Priest M."/>
            <person name="Roberts A."/>
            <person name="Saif S."/>
            <person name="Shea T."/>
            <person name="Sisk P."/>
            <person name="Sykes S."/>
            <person name="Wortman J."/>
            <person name="Nusbaum C."/>
            <person name="Birren B."/>
        </authorList>
    </citation>
    <scope>NUCLEOTIDE SEQUENCE [LARGE SCALE GENOMIC DNA]</scope>
    <source>
        <strain evidence="2 3">ATCC 51939</strain>
    </source>
</reference>